<dbReference type="Pfam" id="PF11279">
    <property type="entry name" value="DUF3080"/>
    <property type="match status" value="1"/>
</dbReference>
<name>A0A1H6KGX7_9GAMM</name>
<evidence type="ECO:0000313" key="1">
    <source>
        <dbReference type="EMBL" id="SEH72541.1"/>
    </source>
</evidence>
<organism evidence="1 2">
    <name type="scientific">Rheinheimera pacifica</name>
    <dbReference type="NCBI Taxonomy" id="173990"/>
    <lineage>
        <taxon>Bacteria</taxon>
        <taxon>Pseudomonadati</taxon>
        <taxon>Pseudomonadota</taxon>
        <taxon>Gammaproteobacteria</taxon>
        <taxon>Chromatiales</taxon>
        <taxon>Chromatiaceae</taxon>
        <taxon>Rheinheimera</taxon>
    </lineage>
</organism>
<dbReference type="Proteomes" id="UP000199371">
    <property type="component" value="Unassembled WGS sequence"/>
</dbReference>
<dbReference type="InterPro" id="IPR021431">
    <property type="entry name" value="DUF3080"/>
</dbReference>
<dbReference type="EMBL" id="FNXF01000003">
    <property type="protein sequence ID" value="SEH72541.1"/>
    <property type="molecule type" value="Genomic_DNA"/>
</dbReference>
<dbReference type="RefSeq" id="WP_092790986.1">
    <property type="nucleotide sequence ID" value="NZ_FNXF01000003.1"/>
</dbReference>
<reference evidence="2" key="1">
    <citation type="submission" date="2016-10" db="EMBL/GenBank/DDBJ databases">
        <authorList>
            <person name="Varghese N."/>
            <person name="Submissions S."/>
        </authorList>
    </citation>
    <scope>NUCLEOTIDE SEQUENCE [LARGE SCALE GENOMIC DNA]</scope>
    <source>
        <strain evidence="2">DSM 17616</strain>
    </source>
</reference>
<sequence length="336" mass="39111">MTRWLLPVLVCSLVACTDYNGDKALQNYQQRLERVLDISQKNTALPDAAAMAAQRDLKQPLPDIRLDLTDAYATRRCSLDTLIGERNSSLGKVYNASKQLSYELRFLSQLQRCLEQSWDNTTLLNQLQHVYQQKQHSIDIAFNNMLLTDDTLRKELLGIRKALPLKAAPGFSETWQALTELNQLQQFIAEQNWQAASQIDIEQQLQLLYRYNFIARLQYSLRTASHQLAQLNRLSEAKAPSALCPQQRDSEQLHILANVFSKYFVAEVQLYTSELSRYQQQLWPLLQQLYQHTDLHTPLTLRFEQTYLDMRTELSHHVKWWQTLNSQCPLKLTAQQ</sequence>
<protein>
    <recommendedName>
        <fullName evidence="3">DUF3080 domain-containing protein</fullName>
    </recommendedName>
</protein>
<evidence type="ECO:0000313" key="2">
    <source>
        <dbReference type="Proteomes" id="UP000199371"/>
    </source>
</evidence>
<accession>A0A1H6KGX7</accession>
<dbReference type="STRING" id="173990.SAMN05660691_01044"/>
<keyword evidence="2" id="KW-1185">Reference proteome</keyword>
<dbReference type="PROSITE" id="PS51257">
    <property type="entry name" value="PROKAR_LIPOPROTEIN"/>
    <property type="match status" value="1"/>
</dbReference>
<gene>
    <name evidence="1" type="ORF">SAMN05660691_01044</name>
</gene>
<dbReference type="AlphaFoldDB" id="A0A1H6KGX7"/>
<proteinExistence type="predicted"/>
<dbReference type="OrthoDB" id="5760979at2"/>
<evidence type="ECO:0008006" key="3">
    <source>
        <dbReference type="Google" id="ProtNLM"/>
    </source>
</evidence>